<name>A0A0F9FYI0_9ZZZZ</name>
<reference evidence="1" key="1">
    <citation type="journal article" date="2015" name="Nature">
        <title>Complex archaea that bridge the gap between prokaryotes and eukaryotes.</title>
        <authorList>
            <person name="Spang A."/>
            <person name="Saw J.H."/>
            <person name="Jorgensen S.L."/>
            <person name="Zaremba-Niedzwiedzka K."/>
            <person name="Martijn J."/>
            <person name="Lind A.E."/>
            <person name="van Eijk R."/>
            <person name="Schleper C."/>
            <person name="Guy L."/>
            <person name="Ettema T.J."/>
        </authorList>
    </citation>
    <scope>NUCLEOTIDE SEQUENCE</scope>
</reference>
<dbReference type="InterPro" id="IPR025632">
    <property type="entry name" value="DUF4290"/>
</dbReference>
<sequence>LFIISDFKLEIDSPYEKPTPESLYEKPKQVPYSEYAIKYKHYGKIIELLIKEAIAFEDGPEKEMLIKLIANHMKKCYLTWNREVVNDELIFEDLKKLSGGALVVSEDLKLSESRDILSKNKKKRQQKKK</sequence>
<gene>
    <name evidence="1" type="ORF">LCGC14_2185410</name>
</gene>
<dbReference type="EMBL" id="LAZR01028496">
    <property type="protein sequence ID" value="KKL62415.1"/>
    <property type="molecule type" value="Genomic_DNA"/>
</dbReference>
<accession>A0A0F9FYI0</accession>
<protein>
    <recommendedName>
        <fullName evidence="2">DUF4290 domain-containing protein</fullName>
    </recommendedName>
</protein>
<feature type="non-terminal residue" evidence="1">
    <location>
        <position position="1"/>
    </location>
</feature>
<proteinExistence type="predicted"/>
<dbReference type="AlphaFoldDB" id="A0A0F9FYI0"/>
<evidence type="ECO:0008006" key="2">
    <source>
        <dbReference type="Google" id="ProtNLM"/>
    </source>
</evidence>
<evidence type="ECO:0000313" key="1">
    <source>
        <dbReference type="EMBL" id="KKL62415.1"/>
    </source>
</evidence>
<organism evidence="1">
    <name type="scientific">marine sediment metagenome</name>
    <dbReference type="NCBI Taxonomy" id="412755"/>
    <lineage>
        <taxon>unclassified sequences</taxon>
        <taxon>metagenomes</taxon>
        <taxon>ecological metagenomes</taxon>
    </lineage>
</organism>
<comment type="caution">
    <text evidence="1">The sequence shown here is derived from an EMBL/GenBank/DDBJ whole genome shotgun (WGS) entry which is preliminary data.</text>
</comment>
<dbReference type="Pfam" id="PF14123">
    <property type="entry name" value="DUF4290"/>
    <property type="match status" value="1"/>
</dbReference>